<reference evidence="1 2" key="1">
    <citation type="journal article" date="2021" name="bioRxiv">
        <title>Unique metabolic strategies in Hadean analogues reveal hints for primordial physiology.</title>
        <authorList>
            <person name="Nobu M.K."/>
            <person name="Nakai R."/>
            <person name="Tamazawa S."/>
            <person name="Mori H."/>
            <person name="Toyoda A."/>
            <person name="Ijiri A."/>
            <person name="Suzuki S."/>
            <person name="Kurokawa K."/>
            <person name="Kamagata Y."/>
            <person name="Tamaki H."/>
        </authorList>
    </citation>
    <scope>NUCLEOTIDE SEQUENCE [LARGE SCALE GENOMIC DNA]</scope>
    <source>
        <strain evidence="1">BS525</strain>
    </source>
</reference>
<evidence type="ECO:0000313" key="2">
    <source>
        <dbReference type="Proteomes" id="UP000811545"/>
    </source>
</evidence>
<evidence type="ECO:0008006" key="3">
    <source>
        <dbReference type="Google" id="ProtNLM"/>
    </source>
</evidence>
<dbReference type="EMBL" id="QLTW01000064">
    <property type="protein sequence ID" value="MBT9145237.1"/>
    <property type="molecule type" value="Genomic_DNA"/>
</dbReference>
<organism evidence="1 2">
    <name type="scientific">Psychracetigena formicireducens</name>
    <dbReference type="NCBI Taxonomy" id="2986056"/>
    <lineage>
        <taxon>Bacteria</taxon>
        <taxon>Bacillati</taxon>
        <taxon>Candidatus Lithacetigenota</taxon>
        <taxon>Candidatus Psychracetigena</taxon>
    </lineage>
</organism>
<sequence length="425" mass="46368">MQNRVLRGNSIPQGGAVNPVVGGVAEGGMLLPDTGQTQAMANVFFEHSEQNYLQLNEERLVPGGQTNFRLQNVGLGEGLEIYVTGTFNVRNSHATAAQTVDIAPEFPFNTISNLNLMFNGKVAIINCDGYQLLNLMLKRNFRNMFISAANRIDSRIARLSVTGAGVTTVAGETLTGISRINIPAMTTATVAYELYLDVPFTLRKDLPFGLLPMNHNAIHAGVTITTRHLIGANPESPLFAAGANIAVDGVPDIRVLPTYNFWGLPSDPALYQFFTNNSYAVTSIPRNPIGSVGERALSYNFPVNYWLISALFTIRNNAGALADIRANVNFPHLVYNGTVAVDRSEIRTRVAREILTTGRQYPYGCLFFDSAQTNNLDGNSANTSKWLNMYQANNPSFFAHIAGLTVPGSFDVLLEQIVPNYITVL</sequence>
<evidence type="ECO:0000313" key="1">
    <source>
        <dbReference type="EMBL" id="MBT9145237.1"/>
    </source>
</evidence>
<dbReference type="Proteomes" id="UP000811545">
    <property type="component" value="Unassembled WGS sequence"/>
</dbReference>
<protein>
    <recommendedName>
        <fullName evidence="3">Major capsid protein</fullName>
    </recommendedName>
</protein>
<comment type="caution">
    <text evidence="1">The sequence shown here is derived from an EMBL/GenBank/DDBJ whole genome shotgun (WGS) entry which is preliminary data.</text>
</comment>
<proteinExistence type="predicted"/>
<gene>
    <name evidence="1" type="ORF">DDT42_01107</name>
</gene>
<name>A0A9E2BI03_PSYF1</name>
<dbReference type="AlphaFoldDB" id="A0A9E2BI03"/>
<accession>A0A9E2BI03</accession>